<dbReference type="Proteomes" id="UP000605992">
    <property type="component" value="Unassembled WGS sequence"/>
</dbReference>
<name>A0A8J3XVY5_9ACTN</name>
<reference evidence="1" key="1">
    <citation type="submission" date="2021-01" db="EMBL/GenBank/DDBJ databases">
        <title>Whole genome shotgun sequence of Planotetraspora thailandica NBRC 104271.</title>
        <authorList>
            <person name="Komaki H."/>
            <person name="Tamura T."/>
        </authorList>
    </citation>
    <scope>NUCLEOTIDE SEQUENCE</scope>
    <source>
        <strain evidence="1">NBRC 104271</strain>
    </source>
</reference>
<proteinExistence type="predicted"/>
<evidence type="ECO:0000313" key="2">
    <source>
        <dbReference type="Proteomes" id="UP000605992"/>
    </source>
</evidence>
<comment type="caution">
    <text evidence="1">The sequence shown here is derived from an EMBL/GenBank/DDBJ whole genome shotgun (WGS) entry which is preliminary data.</text>
</comment>
<accession>A0A8J3XVY5</accession>
<protein>
    <submittedName>
        <fullName evidence="1">Uncharacterized protein</fullName>
    </submittedName>
</protein>
<dbReference type="EMBL" id="BOOR01000018">
    <property type="protein sequence ID" value="GII54470.1"/>
    <property type="molecule type" value="Genomic_DNA"/>
</dbReference>
<gene>
    <name evidence="1" type="ORF">Pth03_28590</name>
</gene>
<evidence type="ECO:0000313" key="1">
    <source>
        <dbReference type="EMBL" id="GII54470.1"/>
    </source>
</evidence>
<keyword evidence="2" id="KW-1185">Reference proteome</keyword>
<organism evidence="1 2">
    <name type="scientific">Planotetraspora thailandica</name>
    <dbReference type="NCBI Taxonomy" id="487172"/>
    <lineage>
        <taxon>Bacteria</taxon>
        <taxon>Bacillati</taxon>
        <taxon>Actinomycetota</taxon>
        <taxon>Actinomycetes</taxon>
        <taxon>Streptosporangiales</taxon>
        <taxon>Streptosporangiaceae</taxon>
        <taxon>Planotetraspora</taxon>
    </lineage>
</organism>
<sequence length="121" mass="13441">MDSPVEDRRDRAMARARTELAASYGHMVDSVFSYGAVTIDPVHLVVWVLLKGDPESIPEWFFPAHEPHADEAGSIMAAIHEMRNVVVGCFAEEAWPNAKNLDVGFDSATRVAEGGGWYYFK</sequence>
<dbReference type="AlphaFoldDB" id="A0A8J3XVY5"/>
<dbReference type="RefSeq" id="WP_203944703.1">
    <property type="nucleotide sequence ID" value="NZ_BOOR01000018.1"/>
</dbReference>